<gene>
    <name evidence="2" type="ORF">HBN54_004223</name>
</gene>
<reference evidence="2 3" key="1">
    <citation type="submission" date="2020-03" db="EMBL/GenBank/DDBJ databases">
        <title>Genomic Encyclopedia of Type Strains, Phase IV (KMG-V): Genome sequencing to study the core and pangenomes of soil and plant-associated prokaryotes.</title>
        <authorList>
            <person name="Whitman W."/>
        </authorList>
    </citation>
    <scope>NUCLEOTIDE SEQUENCE [LARGE SCALE GENOMIC DNA]</scope>
    <source>
        <strain evidence="2 3">1B</strain>
    </source>
</reference>
<keyword evidence="3" id="KW-1185">Reference proteome</keyword>
<dbReference type="SMART" id="SM00382">
    <property type="entry name" value="AAA"/>
    <property type="match status" value="1"/>
</dbReference>
<dbReference type="InterPro" id="IPR052934">
    <property type="entry name" value="Methyl-DNA_Rec/Restrict_Enz"/>
</dbReference>
<dbReference type="Gene3D" id="3.40.50.300">
    <property type="entry name" value="P-loop containing nucleotide triphosphate hydrolases"/>
    <property type="match status" value="2"/>
</dbReference>
<proteinExistence type="predicted"/>
<protein>
    <submittedName>
        <fullName evidence="2">MoxR-like ATPase</fullName>
    </submittedName>
</protein>
<sequence>MNFWVVSPNVRSNSGEVETWLKCIKEHQVAFMGWGEDDKFGKVFIDRVKPGDIILVAQGANWQKRLFLCGVVKSTALYGQLPGAPSEAYYRQLTNVIEEQELNALNLNFDGSAYGDASRIPAIYIFKPGQTPRDSEITQKLKAAILRQAEQEQLVEALNLLHYKHQLVLYGPPGTGKTRRAMQLAEELIKPGLRLGPSPKERIKSFLDGFDATQDSVIQARAERKRTREEFLRRFPADTLSSLQLSDYCIGSGDRDNFCWWLERGLASLGKFSPANSSTYRIYWSKGSGEYEVDSEWFPDILAAEAMSKLADALGQAVLNKAESKQSGLLRESMWLKIMNAYYPDDYFPINSKAALDNVLRLFGEVPGADSSWEKNQRVYDLFKSFGSAADANDLTDFLFANFDVRNGRDLSSNNTIESPRGEQHLVQFHPAYSYEDFVRGILAKPTLAGGVSYEVENKILADLAERALEEPNRNFVLIIDELNRANLPAVFGELIYALEYRGKPVQTLYELDGSRQLVLPPNLFLIGTMNTADRSVAHIDYALRRRFAFLPLLPDESVIADPEGKRLFREVALLFTRAYLAPDFQADEVQPGHSYFLANSQQLLSLKLKAELQPLLHEYVKDGVLAEDARIIIDGLHVA</sequence>
<dbReference type="RefSeq" id="WP_168675164.1">
    <property type="nucleotide sequence ID" value="NZ_JAAVTK010000019.1"/>
</dbReference>
<organism evidence="2 3">
    <name type="scientific">Hymenobacter artigasi</name>
    <dbReference type="NCBI Taxonomy" id="2719616"/>
    <lineage>
        <taxon>Bacteria</taxon>
        <taxon>Pseudomonadati</taxon>
        <taxon>Bacteroidota</taxon>
        <taxon>Cytophagia</taxon>
        <taxon>Cytophagales</taxon>
        <taxon>Hymenobacteraceae</taxon>
        <taxon>Hymenobacter</taxon>
    </lineage>
</organism>
<dbReference type="PANTHER" id="PTHR37291:SF1">
    <property type="entry name" value="TYPE IV METHYL-DIRECTED RESTRICTION ENZYME ECOKMCRB SUBUNIT"/>
    <property type="match status" value="1"/>
</dbReference>
<evidence type="ECO:0000313" key="3">
    <source>
        <dbReference type="Proteomes" id="UP000717634"/>
    </source>
</evidence>
<dbReference type="InterPro" id="IPR011704">
    <property type="entry name" value="ATPase_dyneun-rel_AAA"/>
</dbReference>
<dbReference type="CDD" id="cd00009">
    <property type="entry name" value="AAA"/>
    <property type="match status" value="1"/>
</dbReference>
<name>A0ABX1HMW8_9BACT</name>
<dbReference type="SUPFAM" id="SSF52540">
    <property type="entry name" value="P-loop containing nucleoside triphosphate hydrolases"/>
    <property type="match status" value="2"/>
</dbReference>
<dbReference type="Proteomes" id="UP000717634">
    <property type="component" value="Unassembled WGS sequence"/>
</dbReference>
<accession>A0ABX1HMW8</accession>
<feature type="domain" description="AAA+ ATPase" evidence="1">
    <location>
        <begin position="163"/>
        <end position="554"/>
    </location>
</feature>
<comment type="caution">
    <text evidence="2">The sequence shown here is derived from an EMBL/GenBank/DDBJ whole genome shotgun (WGS) entry which is preliminary data.</text>
</comment>
<dbReference type="InterPro" id="IPR027417">
    <property type="entry name" value="P-loop_NTPase"/>
</dbReference>
<evidence type="ECO:0000259" key="1">
    <source>
        <dbReference type="SMART" id="SM00382"/>
    </source>
</evidence>
<dbReference type="InterPro" id="IPR003593">
    <property type="entry name" value="AAA+_ATPase"/>
</dbReference>
<dbReference type="PANTHER" id="PTHR37291">
    <property type="entry name" value="5-METHYLCYTOSINE-SPECIFIC RESTRICTION ENZYME B"/>
    <property type="match status" value="1"/>
</dbReference>
<dbReference type="Pfam" id="PF07728">
    <property type="entry name" value="AAA_5"/>
    <property type="match status" value="1"/>
</dbReference>
<evidence type="ECO:0000313" key="2">
    <source>
        <dbReference type="EMBL" id="NKI91603.1"/>
    </source>
</evidence>
<dbReference type="EMBL" id="JAAVTK010000019">
    <property type="protein sequence ID" value="NKI91603.1"/>
    <property type="molecule type" value="Genomic_DNA"/>
</dbReference>